<dbReference type="Proteomes" id="UP001642540">
    <property type="component" value="Unassembled WGS sequence"/>
</dbReference>
<gene>
    <name evidence="1" type="ORF">ODALV1_LOCUS31053</name>
</gene>
<sequence length="751" mass="86920">MAFPLIYRGFKGGVNFCRGFQKCYQFPSASSPLRVFQNKPPFSKTTQITVNHTNNPPYEVEPLLDIPIILSNAVYLKHLRPGQPQKTNPKCTDYQYHLIPSLNETAYKNSSHALPQRLNCLATVYIDPIGCPIWDPGIIVIPILRHQDLVLDKRLQDDSRRNLPAILKSGWFAIHVVNADAPATLQSDEDIFFLMDYYFLTHSNYVIKTKYNNYVGPTKLLFRLQHSHLTGNNHHKVAETYLASFNSKTGEYFEQLQSKLSNCRKIKKMFGKSGSSGRPQRCLLDHSSEEFSVVHMTLYPYRTSDIESLSKLEKFHSHLDNLFIINEGSKNLNDLSERTAKFASMKLINLYLDTWTRSIFDLDEVFISILFPNSTLITEVQLVGIRYMPTVYIFKFLNGTVYFFQPEVTHLHFVTCTQINEWDALQLTGYISAFDGCTWILLLLTCFISGITLNFISNWRNGIWCGSLTSQHYYERVTFTFNILLCQGTPAIKYSKWICGTWILVGILFSYGYQGSNIMKLIAPLARRTVDTFNDVVARNLSLYSPIDSFTVKAMLRKENYTKSQYKTSRRIKPSKLERVLELIIRGHNGTVRNDAENLKRNLYSAKNLKDVRMMHETDYYFEKISKCDNVAYVDTYEEVLVKHERLKSYITKQKPGKKNTLSLSKKPYTQTYQNWDFKNMPLSATQFSMRLRSVSESGLEKLWSLWSKWIAERRYMAITTTRKNHPEKLDLGSNVVVVFYLCLGLIYVCV</sequence>
<protein>
    <submittedName>
        <fullName evidence="1">Uncharacterized protein</fullName>
    </submittedName>
</protein>
<evidence type="ECO:0000313" key="2">
    <source>
        <dbReference type="Proteomes" id="UP001642540"/>
    </source>
</evidence>
<evidence type="ECO:0000313" key="1">
    <source>
        <dbReference type="EMBL" id="CAL8147156.1"/>
    </source>
</evidence>
<reference evidence="1 2" key="1">
    <citation type="submission" date="2024-08" db="EMBL/GenBank/DDBJ databases">
        <authorList>
            <person name="Cucini C."/>
            <person name="Frati F."/>
        </authorList>
    </citation>
    <scope>NUCLEOTIDE SEQUENCE [LARGE SCALE GENOMIC DNA]</scope>
</reference>
<keyword evidence="2" id="KW-1185">Reference proteome</keyword>
<comment type="caution">
    <text evidence="1">The sequence shown here is derived from an EMBL/GenBank/DDBJ whole genome shotgun (WGS) entry which is preliminary data.</text>
</comment>
<organism evidence="1 2">
    <name type="scientific">Orchesella dallaii</name>
    <dbReference type="NCBI Taxonomy" id="48710"/>
    <lineage>
        <taxon>Eukaryota</taxon>
        <taxon>Metazoa</taxon>
        <taxon>Ecdysozoa</taxon>
        <taxon>Arthropoda</taxon>
        <taxon>Hexapoda</taxon>
        <taxon>Collembola</taxon>
        <taxon>Entomobryomorpha</taxon>
        <taxon>Entomobryoidea</taxon>
        <taxon>Orchesellidae</taxon>
        <taxon>Orchesellinae</taxon>
        <taxon>Orchesella</taxon>
    </lineage>
</organism>
<dbReference type="EMBL" id="CAXLJM020000164">
    <property type="protein sequence ID" value="CAL8147156.1"/>
    <property type="molecule type" value="Genomic_DNA"/>
</dbReference>
<accession>A0ABP1S8M0</accession>
<proteinExistence type="predicted"/>
<name>A0ABP1S8M0_9HEXA</name>